<evidence type="ECO:0000259" key="1">
    <source>
        <dbReference type="PROSITE" id="PS50011"/>
    </source>
</evidence>
<protein>
    <recommendedName>
        <fullName evidence="1">Protein kinase domain-containing protein</fullName>
    </recommendedName>
</protein>
<dbReference type="GO" id="GO:0004672">
    <property type="term" value="F:protein kinase activity"/>
    <property type="evidence" value="ECO:0007669"/>
    <property type="project" value="InterPro"/>
</dbReference>
<dbReference type="GO" id="GO:0005524">
    <property type="term" value="F:ATP binding"/>
    <property type="evidence" value="ECO:0007669"/>
    <property type="project" value="InterPro"/>
</dbReference>
<keyword evidence="3" id="KW-1185">Reference proteome</keyword>
<dbReference type="AlphaFoldDB" id="A0AAN6VKA6"/>
<gene>
    <name evidence="2" type="ORF">C8A00DRAFT_16297</name>
</gene>
<comment type="caution">
    <text evidence="2">The sequence shown here is derived from an EMBL/GenBank/DDBJ whole genome shotgun (WGS) entry which is preliminary data.</text>
</comment>
<dbReference type="InterPro" id="IPR000719">
    <property type="entry name" value="Prot_kinase_dom"/>
</dbReference>
<dbReference type="EMBL" id="MU856976">
    <property type="protein sequence ID" value="KAK4152396.1"/>
    <property type="molecule type" value="Genomic_DNA"/>
</dbReference>
<dbReference type="Proteomes" id="UP001302745">
    <property type="component" value="Unassembled WGS sequence"/>
</dbReference>
<dbReference type="Gene3D" id="1.10.510.10">
    <property type="entry name" value="Transferase(Phosphotransferase) domain 1"/>
    <property type="match status" value="1"/>
</dbReference>
<dbReference type="SUPFAM" id="SSF56112">
    <property type="entry name" value="Protein kinase-like (PK-like)"/>
    <property type="match status" value="1"/>
</dbReference>
<organism evidence="2 3">
    <name type="scientific">Chaetomidium leptoderma</name>
    <dbReference type="NCBI Taxonomy" id="669021"/>
    <lineage>
        <taxon>Eukaryota</taxon>
        <taxon>Fungi</taxon>
        <taxon>Dikarya</taxon>
        <taxon>Ascomycota</taxon>
        <taxon>Pezizomycotina</taxon>
        <taxon>Sordariomycetes</taxon>
        <taxon>Sordariomycetidae</taxon>
        <taxon>Sordariales</taxon>
        <taxon>Chaetomiaceae</taxon>
        <taxon>Chaetomidium</taxon>
    </lineage>
</organism>
<evidence type="ECO:0000313" key="3">
    <source>
        <dbReference type="Proteomes" id="UP001302745"/>
    </source>
</evidence>
<proteinExistence type="predicted"/>
<reference evidence="2" key="2">
    <citation type="submission" date="2023-05" db="EMBL/GenBank/DDBJ databases">
        <authorList>
            <consortium name="Lawrence Berkeley National Laboratory"/>
            <person name="Steindorff A."/>
            <person name="Hensen N."/>
            <person name="Bonometti L."/>
            <person name="Westerberg I."/>
            <person name="Brannstrom I.O."/>
            <person name="Guillou S."/>
            <person name="Cros-Aarteil S."/>
            <person name="Calhoun S."/>
            <person name="Haridas S."/>
            <person name="Kuo A."/>
            <person name="Mondo S."/>
            <person name="Pangilinan J."/>
            <person name="Riley R."/>
            <person name="Labutti K."/>
            <person name="Andreopoulos B."/>
            <person name="Lipzen A."/>
            <person name="Chen C."/>
            <person name="Yanf M."/>
            <person name="Daum C."/>
            <person name="Ng V."/>
            <person name="Clum A."/>
            <person name="Ohm R."/>
            <person name="Martin F."/>
            <person name="Silar P."/>
            <person name="Natvig D."/>
            <person name="Lalanne C."/>
            <person name="Gautier V."/>
            <person name="Ament-Velasquez S.L."/>
            <person name="Kruys A."/>
            <person name="Hutchinson M.I."/>
            <person name="Powell A.J."/>
            <person name="Barry K."/>
            <person name="Miller A.N."/>
            <person name="Grigoriev I.V."/>
            <person name="Debuchy R."/>
            <person name="Gladieux P."/>
            <person name="Thoren M.H."/>
            <person name="Johannesson H."/>
        </authorList>
    </citation>
    <scope>NUCLEOTIDE SEQUENCE</scope>
    <source>
        <strain evidence="2">CBS 538.74</strain>
    </source>
</reference>
<dbReference type="PROSITE" id="PS50011">
    <property type="entry name" value="PROTEIN_KINASE_DOM"/>
    <property type="match status" value="1"/>
</dbReference>
<sequence>MSSPEHTRPQYIGTSYVRHSDSSIVFSFTFNNALFSVVAASPDDEAGGALVPTDYNFDDSIEGKILDEILDLSVHDGDGPWNTAKQEATRRLKKQLADLAADACLPTMRRLAPTQIPAAQTLQDNLYPPTYTLQVLTEGDKLTCCTLDDYTGIPERHPPVPEERLRAMELDLDTTDLLVVKPSQVILVRHLHHLVWRVMVDGEEMICKASLDLFEHAVSDELATYLKIRTAGVKLRVPDLKGVIQSHRGVIGILLAYILHKHHSLHAVLAGVKEGTVAPSEATPSLRQKWARQIRETLAGLHSLRILWRDLKTHNVLIDNNSDAVVLDFGGGNTVGWVDNDKYATMEGEEQGLRKIMEALGVQA</sequence>
<dbReference type="InterPro" id="IPR011009">
    <property type="entry name" value="Kinase-like_dom_sf"/>
</dbReference>
<reference evidence="2" key="1">
    <citation type="journal article" date="2023" name="Mol. Phylogenet. Evol.">
        <title>Genome-scale phylogeny and comparative genomics of the fungal order Sordariales.</title>
        <authorList>
            <person name="Hensen N."/>
            <person name="Bonometti L."/>
            <person name="Westerberg I."/>
            <person name="Brannstrom I.O."/>
            <person name="Guillou S."/>
            <person name="Cros-Aarteil S."/>
            <person name="Calhoun S."/>
            <person name="Haridas S."/>
            <person name="Kuo A."/>
            <person name="Mondo S."/>
            <person name="Pangilinan J."/>
            <person name="Riley R."/>
            <person name="LaButti K."/>
            <person name="Andreopoulos B."/>
            <person name="Lipzen A."/>
            <person name="Chen C."/>
            <person name="Yan M."/>
            <person name="Daum C."/>
            <person name="Ng V."/>
            <person name="Clum A."/>
            <person name="Steindorff A."/>
            <person name="Ohm R.A."/>
            <person name="Martin F."/>
            <person name="Silar P."/>
            <person name="Natvig D.O."/>
            <person name="Lalanne C."/>
            <person name="Gautier V."/>
            <person name="Ament-Velasquez S.L."/>
            <person name="Kruys A."/>
            <person name="Hutchinson M.I."/>
            <person name="Powell A.J."/>
            <person name="Barry K."/>
            <person name="Miller A.N."/>
            <person name="Grigoriev I.V."/>
            <person name="Debuchy R."/>
            <person name="Gladieux P."/>
            <person name="Hiltunen Thoren M."/>
            <person name="Johannesson H."/>
        </authorList>
    </citation>
    <scope>NUCLEOTIDE SEQUENCE</scope>
    <source>
        <strain evidence="2">CBS 538.74</strain>
    </source>
</reference>
<evidence type="ECO:0000313" key="2">
    <source>
        <dbReference type="EMBL" id="KAK4152396.1"/>
    </source>
</evidence>
<name>A0AAN6VKA6_9PEZI</name>
<dbReference type="Pfam" id="PF00069">
    <property type="entry name" value="Pkinase"/>
    <property type="match status" value="1"/>
</dbReference>
<accession>A0AAN6VKA6</accession>
<feature type="domain" description="Protein kinase" evidence="1">
    <location>
        <begin position="130"/>
        <end position="364"/>
    </location>
</feature>